<dbReference type="GO" id="GO:0008448">
    <property type="term" value="F:N-acetylglucosamine-6-phosphate deacetylase activity"/>
    <property type="evidence" value="ECO:0007669"/>
    <property type="project" value="InterPro"/>
</dbReference>
<feature type="binding site" evidence="7">
    <location>
        <begin position="221"/>
        <end position="222"/>
    </location>
    <ligand>
        <name>substrate</name>
    </ligand>
</feature>
<keyword evidence="11" id="KW-1185">Reference proteome</keyword>
<evidence type="ECO:0000256" key="2">
    <source>
        <dbReference type="ARBA" id="ARBA00022723"/>
    </source>
</evidence>
<sequence>MTQPTAFCADQIFDGNSMHEQAALLVRDEQVVEILPQSSVPSHFRQWQSTGDMIVPGFVDLQVNGGGGVLFNDEPTVAGIETICSAHARFGTTALLPTLITDSANVRDRALAAGRDASAAKVAGYLGLHLEGPHLSVARKGAHVSDFIRPMDAEDLSALVAGRDQIGCGLITVAPENVSAEQVRALSKAGWNVSLGHSNCKAADAFAYFAAGASMVTHLFNAMSQLTNREPGLVGAALATDPVYCGLIADGIHVDIATMKVALRAKRDPGQIFFVTDAMSPTGTDVTEFILGGRTIYRRDGRLTLADGTLAGADIDMMSMVRHAVNVLDLPLEIALRMASTYPADAIGVPTKGRLGDGCDADFLMLNKDLSLQSTWIAGQRRYETEPQGA</sequence>
<feature type="binding site" evidence="7">
    <location>
        <position position="229"/>
    </location>
    <ligand>
        <name>substrate</name>
    </ligand>
</feature>
<keyword evidence="4 5" id="KW-0119">Carbohydrate metabolism</keyword>
<evidence type="ECO:0000313" key="10">
    <source>
        <dbReference type="EMBL" id="PLW77540.1"/>
    </source>
</evidence>
<evidence type="ECO:0000256" key="6">
    <source>
        <dbReference type="PIRSR" id="PIRSR038994-1"/>
    </source>
</evidence>
<dbReference type="InterPro" id="IPR006680">
    <property type="entry name" value="Amidohydro-rel"/>
</dbReference>
<protein>
    <submittedName>
        <fullName evidence="10">N-acetylglucosamine-6-phosphate deacetylase</fullName>
    </submittedName>
</protein>
<keyword evidence="3 5" id="KW-0378">Hydrolase</keyword>
<comment type="caution">
    <text evidence="10">The sequence shown here is derived from an EMBL/GenBank/DDBJ whole genome shotgun (WGS) entry which is preliminary data.</text>
</comment>
<dbReference type="PIRSF" id="PIRSF038994">
    <property type="entry name" value="NagA"/>
    <property type="match status" value="1"/>
</dbReference>
<feature type="binding site" evidence="7">
    <location>
        <begin position="310"/>
        <end position="312"/>
    </location>
    <ligand>
        <name>substrate</name>
    </ligand>
</feature>
<feature type="binding site" evidence="7">
    <location>
        <position position="253"/>
    </location>
    <ligand>
        <name>substrate</name>
    </ligand>
</feature>
<evidence type="ECO:0000256" key="7">
    <source>
        <dbReference type="PIRSR" id="PIRSR038994-2"/>
    </source>
</evidence>
<comment type="cofactor">
    <cofactor evidence="8">
        <name>a divalent metal cation</name>
        <dbReference type="ChEBI" id="CHEBI:60240"/>
    </cofactor>
    <text evidence="8">Binds 1 divalent metal cation per subunit.</text>
</comment>
<dbReference type="RefSeq" id="WP_101533557.1">
    <property type="nucleotide sequence ID" value="NZ_PKUQ01000016.1"/>
</dbReference>
<dbReference type="AlphaFoldDB" id="A0A2N5XSV3"/>
<dbReference type="InterPro" id="IPR032466">
    <property type="entry name" value="Metal_Hydrolase"/>
</dbReference>
<dbReference type="GO" id="GO:0006046">
    <property type="term" value="P:N-acetylglucosamine catabolic process"/>
    <property type="evidence" value="ECO:0007669"/>
    <property type="project" value="TreeGrafter"/>
</dbReference>
<dbReference type="InterPro" id="IPR011059">
    <property type="entry name" value="Metal-dep_hydrolase_composite"/>
</dbReference>
<dbReference type="GO" id="GO:0046872">
    <property type="term" value="F:metal ion binding"/>
    <property type="evidence" value="ECO:0007669"/>
    <property type="project" value="UniProtKB-KW"/>
</dbReference>
<dbReference type="OrthoDB" id="9776488at2"/>
<accession>A0A2N5XSV3</accession>
<comment type="similarity">
    <text evidence="1 5">Belongs to the metallo-dependent hydrolases superfamily. NagA family.</text>
</comment>
<feature type="binding site" evidence="7">
    <location>
        <position position="142"/>
    </location>
    <ligand>
        <name>substrate</name>
    </ligand>
</feature>
<dbReference type="Gene3D" id="2.30.40.10">
    <property type="entry name" value="Urease, subunit C, domain 1"/>
    <property type="match status" value="1"/>
</dbReference>
<organism evidence="10 11">
    <name type="scientific">Cohaesibacter celericrescens</name>
    <dbReference type="NCBI Taxonomy" id="2067669"/>
    <lineage>
        <taxon>Bacteria</taxon>
        <taxon>Pseudomonadati</taxon>
        <taxon>Pseudomonadota</taxon>
        <taxon>Alphaproteobacteria</taxon>
        <taxon>Hyphomicrobiales</taxon>
        <taxon>Cohaesibacteraceae</taxon>
    </lineage>
</organism>
<dbReference type="Gene3D" id="3.20.20.140">
    <property type="entry name" value="Metal-dependent hydrolases"/>
    <property type="match status" value="1"/>
</dbReference>
<evidence type="ECO:0000256" key="3">
    <source>
        <dbReference type="ARBA" id="ARBA00022801"/>
    </source>
</evidence>
<dbReference type="InterPro" id="IPR003764">
    <property type="entry name" value="GlcNAc_6-P_deAcase"/>
</dbReference>
<dbReference type="Proteomes" id="UP000234881">
    <property type="component" value="Unassembled WGS sequence"/>
</dbReference>
<dbReference type="PANTHER" id="PTHR11113">
    <property type="entry name" value="N-ACETYLGLUCOSAMINE-6-PHOSPHATE DEACETYLASE"/>
    <property type="match status" value="1"/>
</dbReference>
<evidence type="ECO:0000256" key="5">
    <source>
        <dbReference type="PIRNR" id="PIRNR038994"/>
    </source>
</evidence>
<reference evidence="10 11" key="1">
    <citation type="submission" date="2018-01" db="EMBL/GenBank/DDBJ databases">
        <title>The draft genome sequence of Cohaesibacter sp. H1304.</title>
        <authorList>
            <person name="Wang N.-N."/>
            <person name="Du Z.-J."/>
        </authorList>
    </citation>
    <scope>NUCLEOTIDE SEQUENCE [LARGE SCALE GENOMIC DNA]</scope>
    <source>
        <strain evidence="10 11">H1304</strain>
    </source>
</reference>
<dbReference type="SUPFAM" id="SSF51556">
    <property type="entry name" value="Metallo-dependent hydrolases"/>
    <property type="match status" value="1"/>
</dbReference>
<feature type="domain" description="Amidohydrolase-related" evidence="9">
    <location>
        <begin position="53"/>
        <end position="380"/>
    </location>
</feature>
<evidence type="ECO:0000259" key="9">
    <source>
        <dbReference type="Pfam" id="PF01979"/>
    </source>
</evidence>
<feature type="binding site" evidence="8">
    <location>
        <position position="197"/>
    </location>
    <ligand>
        <name>Zn(2+)</name>
        <dbReference type="ChEBI" id="CHEBI:29105"/>
    </ligand>
</feature>
<evidence type="ECO:0000256" key="8">
    <source>
        <dbReference type="PIRSR" id="PIRSR038994-3"/>
    </source>
</evidence>
<evidence type="ECO:0000313" key="11">
    <source>
        <dbReference type="Proteomes" id="UP000234881"/>
    </source>
</evidence>
<dbReference type="SUPFAM" id="SSF51338">
    <property type="entry name" value="Composite domain of metallo-dependent hydrolases"/>
    <property type="match status" value="1"/>
</dbReference>
<keyword evidence="2 8" id="KW-0479">Metal-binding</keyword>
<dbReference type="PANTHER" id="PTHR11113:SF14">
    <property type="entry name" value="N-ACETYLGLUCOSAMINE-6-PHOSPHATE DEACETYLASE"/>
    <property type="match status" value="1"/>
</dbReference>
<dbReference type="CDD" id="cd00854">
    <property type="entry name" value="NagA"/>
    <property type="match status" value="1"/>
</dbReference>
<gene>
    <name evidence="10" type="primary">nagA</name>
    <name evidence="10" type="ORF">C0081_09505</name>
</gene>
<dbReference type="NCBIfam" id="TIGR00221">
    <property type="entry name" value="nagA"/>
    <property type="match status" value="1"/>
</dbReference>
<evidence type="ECO:0000256" key="1">
    <source>
        <dbReference type="ARBA" id="ARBA00010716"/>
    </source>
</evidence>
<dbReference type="Pfam" id="PF01979">
    <property type="entry name" value="Amidohydro_1"/>
    <property type="match status" value="1"/>
</dbReference>
<feature type="binding site" evidence="8">
    <location>
        <position position="131"/>
    </location>
    <ligand>
        <name>Zn(2+)</name>
        <dbReference type="ChEBI" id="CHEBI:29105"/>
    </ligand>
</feature>
<name>A0A2N5XSV3_9HYPH</name>
<proteinExistence type="inferred from homology"/>
<evidence type="ECO:0000256" key="4">
    <source>
        <dbReference type="ARBA" id="ARBA00023277"/>
    </source>
</evidence>
<dbReference type="EMBL" id="PKUQ01000016">
    <property type="protein sequence ID" value="PLW77540.1"/>
    <property type="molecule type" value="Genomic_DNA"/>
</dbReference>
<feature type="active site" description="Proton donor/acceptor" evidence="6">
    <location>
        <position position="277"/>
    </location>
</feature>
<feature type="binding site" evidence="8">
    <location>
        <position position="218"/>
    </location>
    <ligand>
        <name>Zn(2+)</name>
        <dbReference type="ChEBI" id="CHEBI:29105"/>
    </ligand>
</feature>